<feature type="region of interest" description="Disordered" evidence="1">
    <location>
        <begin position="361"/>
        <end position="403"/>
    </location>
</feature>
<name>A0AAE8MTC9_9PEZI</name>
<accession>A0AAE8MTC9</accession>
<dbReference type="Proteomes" id="UP001187682">
    <property type="component" value="Unassembled WGS sequence"/>
</dbReference>
<feature type="domain" description="Folliculin-interacting protein N-terminal" evidence="2">
    <location>
        <begin position="98"/>
        <end position="228"/>
    </location>
</feature>
<evidence type="ECO:0000256" key="1">
    <source>
        <dbReference type="SAM" id="MobiDB-lite"/>
    </source>
</evidence>
<gene>
    <name evidence="3" type="ORF">DNG_01623</name>
</gene>
<feature type="region of interest" description="Disordered" evidence="1">
    <location>
        <begin position="647"/>
        <end position="676"/>
    </location>
</feature>
<feature type="compositionally biased region" description="Polar residues" evidence="1">
    <location>
        <begin position="304"/>
        <end position="314"/>
    </location>
</feature>
<comment type="caution">
    <text evidence="3">The sequence shown here is derived from an EMBL/GenBank/DDBJ whole genome shotgun (WGS) entry which is preliminary data.</text>
</comment>
<feature type="region of interest" description="Disordered" evidence="1">
    <location>
        <begin position="1037"/>
        <end position="1065"/>
    </location>
</feature>
<dbReference type="PANTHER" id="PTHR21634:SF9">
    <property type="entry name" value="RE13835P"/>
    <property type="match status" value="1"/>
</dbReference>
<feature type="region of interest" description="Disordered" evidence="1">
    <location>
        <begin position="1"/>
        <end position="41"/>
    </location>
</feature>
<feature type="compositionally biased region" description="Basic and acidic residues" evidence="1">
    <location>
        <begin position="316"/>
        <end position="326"/>
    </location>
</feature>
<organism evidence="3 4">
    <name type="scientific">Cephalotrichum gorgonifer</name>
    <dbReference type="NCBI Taxonomy" id="2041049"/>
    <lineage>
        <taxon>Eukaryota</taxon>
        <taxon>Fungi</taxon>
        <taxon>Dikarya</taxon>
        <taxon>Ascomycota</taxon>
        <taxon>Pezizomycotina</taxon>
        <taxon>Sordariomycetes</taxon>
        <taxon>Hypocreomycetidae</taxon>
        <taxon>Microascales</taxon>
        <taxon>Microascaceae</taxon>
        <taxon>Cephalotrichum</taxon>
    </lineage>
</organism>
<feature type="compositionally biased region" description="Polar residues" evidence="1">
    <location>
        <begin position="369"/>
        <end position="385"/>
    </location>
</feature>
<evidence type="ECO:0000313" key="4">
    <source>
        <dbReference type="Proteomes" id="UP001187682"/>
    </source>
</evidence>
<dbReference type="GO" id="GO:0005737">
    <property type="term" value="C:cytoplasm"/>
    <property type="evidence" value="ECO:0007669"/>
    <property type="project" value="TreeGrafter"/>
</dbReference>
<sequence length="1195" mass="130387">MAPPPASVSMLGKLFSIGAGTPGDDQQPHPGQSSRPGPALDSVQEDIHTRSLLFPDPHSLYLHRNDQVFPLSTTPTLPLASMSNAFDHNGELELEARDVRVLIMQDALGPFSSSLLFDTHPCPVSPAASSPIHDTRRPPPSPRKPSIGQSSRPVLIQPDNPHLRHGAFDRRPEGQSRHSFAETDPQRAAREYREELTTFTSCIFGSSELMAYKGTSTKVHVVPTEARVAEYSASVITDGRGSVGRTSMRSSKLAQSYSSEIASPTYAPSSFATTSHFSYRPVDRKKVLITRLFPVALPFDDTTADQNSQGQSSCERPVKPGQRRDNSTSPKKTNVQIKQKRTPMYAVVLVIQLPPPPVPTARTPFRGSGSFTDQDSFPSSFNSAKRSGWAGHDSVDSSPFEGDEPMDYITQHWDIIMRTLTHLQSVAATNLVSLLRQADQGISNNYPPNSSQSIHRVPSLSRRADDYQKATKPPKSNAKIIALPPNALSQDPIIQQQTQEARSRIVAGLKAARVVTGQGRWGIWRDEARLAARSVGMLDNRFLLGLLTGFLATHTDWLQALSPAWCRKRYFQQQRSRGEVDLAVSTRTIIVSEDKMLARRFVFLLSAFLPAHQSIPAIHPHRPSTSTSVGPLSQSPPSIIVPIVREESLRRKMTRRTGPRRASHSRTISQSTRASIPTQLAHLSMEGQGHHERRGSDAASIRTMNLSIPYGEAVNRKGAAATTTTTPDASTPHFSNTYRSDNRRSARPGSSSSVAADDLRRSLQRAESTGQSSIMSTDTRSQSSRWGSVISGLWSGSRRRDSTTSVGDVFRPPPSPAEPPSASMRAAGKPNKLDEMVRELSMPKARNKDRAPGDDDPVTPRGLRQGPGEEAVDSSSGQIRRWPEPGAPFETQIKTTVNREDGVIDVDVPFTDYLTNSHSFDTAVSSPSSSGYLSTPGVGTVMDSFEQACRLALEGDLPFNSAGWLQSFHPDFVLQAVPPQRDLVREVKAAMRAEPSPQFAPSTPTEQPSKNEWIDVSTAIIADTTTGKVRRIRYRRLVRTKPTERTASPQHGTPGVHSGAQSTPPVLPLERLLDEEFIEDEIMAVDPMVAEAVERVIAQAGDSKAASSNSSRSNSKPRTAETADPSPASGEGDDAPRMATLQEVPRNECRTVILTALADVIGDVIEKRNMEEDESAIRVAVRSWIDGLGGVEAGI</sequence>
<dbReference type="EMBL" id="ONZQ02000002">
    <property type="protein sequence ID" value="SPN98577.1"/>
    <property type="molecule type" value="Genomic_DNA"/>
</dbReference>
<evidence type="ECO:0000259" key="2">
    <source>
        <dbReference type="Pfam" id="PF14636"/>
    </source>
</evidence>
<protein>
    <recommendedName>
        <fullName evidence="2">Folliculin-interacting protein N-terminal domain-containing protein</fullName>
    </recommendedName>
</protein>
<feature type="compositionally biased region" description="Polar residues" evidence="1">
    <location>
        <begin position="765"/>
        <end position="786"/>
    </location>
</feature>
<dbReference type="Pfam" id="PF14636">
    <property type="entry name" value="FNIP_N"/>
    <property type="match status" value="1"/>
</dbReference>
<dbReference type="PANTHER" id="PTHR21634">
    <property type="entry name" value="RE13835P"/>
    <property type="match status" value="1"/>
</dbReference>
<keyword evidence="4" id="KW-1185">Reference proteome</keyword>
<feature type="compositionally biased region" description="Low complexity" evidence="1">
    <location>
        <begin position="1103"/>
        <end position="1116"/>
    </location>
</feature>
<feature type="compositionally biased region" description="Basic residues" evidence="1">
    <location>
        <begin position="651"/>
        <end position="664"/>
    </location>
</feature>
<feature type="region of interest" description="Disordered" evidence="1">
    <location>
        <begin position="300"/>
        <end position="338"/>
    </location>
</feature>
<feature type="compositionally biased region" description="Polar residues" evidence="1">
    <location>
        <begin position="665"/>
        <end position="676"/>
    </location>
</feature>
<dbReference type="GO" id="GO:0051087">
    <property type="term" value="F:protein-folding chaperone binding"/>
    <property type="evidence" value="ECO:0007669"/>
    <property type="project" value="TreeGrafter"/>
</dbReference>
<evidence type="ECO:0000313" key="3">
    <source>
        <dbReference type="EMBL" id="SPN98577.1"/>
    </source>
</evidence>
<feature type="compositionally biased region" description="Basic and acidic residues" evidence="1">
    <location>
        <begin position="166"/>
        <end position="187"/>
    </location>
</feature>
<feature type="region of interest" description="Disordered" evidence="1">
    <location>
        <begin position="716"/>
        <end position="888"/>
    </location>
</feature>
<feature type="region of interest" description="Disordered" evidence="1">
    <location>
        <begin position="125"/>
        <end position="187"/>
    </location>
</feature>
<feature type="compositionally biased region" description="Polar residues" evidence="1">
    <location>
        <begin position="327"/>
        <end position="337"/>
    </location>
</feature>
<dbReference type="AlphaFoldDB" id="A0AAE8MTC9"/>
<dbReference type="InterPro" id="IPR028084">
    <property type="entry name" value="FNIP_N_dom"/>
</dbReference>
<reference evidence="3" key="1">
    <citation type="submission" date="2018-03" db="EMBL/GenBank/DDBJ databases">
        <authorList>
            <person name="Guldener U."/>
        </authorList>
    </citation>
    <scope>NUCLEOTIDE SEQUENCE</scope>
</reference>
<feature type="region of interest" description="Disordered" evidence="1">
    <location>
        <begin position="1100"/>
        <end position="1136"/>
    </location>
</feature>
<proteinExistence type="predicted"/>
<dbReference type="GO" id="GO:0042030">
    <property type="term" value="F:ATPase inhibitor activity"/>
    <property type="evidence" value="ECO:0007669"/>
    <property type="project" value="TreeGrafter"/>
</dbReference>
<feature type="compositionally biased region" description="Polar residues" evidence="1">
    <location>
        <begin position="727"/>
        <end position="739"/>
    </location>
</feature>